<comment type="cofactor">
    <cofactor evidence="4">
        <name>a divalent metal cation</name>
        <dbReference type="ChEBI" id="CHEBI:60240"/>
    </cofactor>
    <text evidence="4">Binds 2 divalent metal cations per subunit.</text>
</comment>
<dbReference type="GO" id="GO:0016787">
    <property type="term" value="F:hydrolase activity"/>
    <property type="evidence" value="ECO:0007669"/>
    <property type="project" value="UniProtKB-KW"/>
</dbReference>
<proteinExistence type="inferred from homology"/>
<evidence type="ECO:0000256" key="2">
    <source>
        <dbReference type="ARBA" id="ARBA00022801"/>
    </source>
</evidence>
<comment type="similarity">
    <text evidence="5">Belongs to the metallo-dependent hydrolases superfamily. Phosphotriesterase family.</text>
</comment>
<reference evidence="6 7" key="1">
    <citation type="submission" date="2020-08" db="EMBL/GenBank/DDBJ databases">
        <title>Sequencing the genomes of 1000 actinobacteria strains.</title>
        <authorList>
            <person name="Klenk H.-P."/>
        </authorList>
    </citation>
    <scope>NUCLEOTIDE SEQUENCE [LARGE SCALE GENOMIC DNA]</scope>
    <source>
        <strain evidence="6 7">DSM 28967</strain>
    </source>
</reference>
<evidence type="ECO:0000313" key="6">
    <source>
        <dbReference type="EMBL" id="MBB5839062.1"/>
    </source>
</evidence>
<evidence type="ECO:0000313" key="7">
    <source>
        <dbReference type="Proteomes" id="UP000549971"/>
    </source>
</evidence>
<evidence type="ECO:0000256" key="3">
    <source>
        <dbReference type="PIRSR" id="PIRSR601559-50"/>
    </source>
</evidence>
<dbReference type="AlphaFoldDB" id="A0A7W9JBE2"/>
<evidence type="ECO:0000256" key="5">
    <source>
        <dbReference type="PROSITE-ProRule" id="PRU00679"/>
    </source>
</evidence>
<feature type="binding site" evidence="4">
    <location>
        <position position="24"/>
    </location>
    <ligand>
        <name>Zn(2+)</name>
        <dbReference type="ChEBI" id="CHEBI:29105"/>
        <label>1</label>
    </ligand>
</feature>
<evidence type="ECO:0000256" key="1">
    <source>
        <dbReference type="ARBA" id="ARBA00022723"/>
    </source>
</evidence>
<dbReference type="RefSeq" id="WP_184800438.1">
    <property type="nucleotide sequence ID" value="NZ_JACHMY010000001.1"/>
</dbReference>
<dbReference type="PROSITE" id="PS51347">
    <property type="entry name" value="PHOSPHOTRIESTERASE_2"/>
    <property type="match status" value="1"/>
</dbReference>
<name>A0A7W9JBE2_9ACTN</name>
<keyword evidence="1 4" id="KW-0479">Metal-binding</keyword>
<feature type="binding site" evidence="4">
    <location>
        <position position="189"/>
    </location>
    <ligand>
        <name>Zn(2+)</name>
        <dbReference type="ChEBI" id="CHEBI:29105"/>
        <label>2</label>
    </ligand>
</feature>
<sequence>MAVVRTVLGDVAPEDLGVCDAHDHLFIRSAMLPPGQELDDYDAAVQEATLYADAGGQSVIQWTPHGLGRRADLLPKVSEETGVKLVAATGLHRAEHYAELPTEDLAELFVRELTEGIGDSQVRAGLIKIASGFHGLDEHTSWVLDAAAEAQRATGAPIGIHHELGTGADAVLDRLEGHGVPPDRIVLGHLNRFPDHQVHQVHQELAARGAFLAFDGPSRGNHATDWRMVDCLAALVETGYADHLLLGGDTTTARARLATGEGPGMPYLLTNLRPRLTRRLGEDVVGQIFVTNPARAFATDWK</sequence>
<dbReference type="InterPro" id="IPR001559">
    <property type="entry name" value="Phosphotriesterase"/>
</dbReference>
<keyword evidence="2" id="KW-0378">Hydrolase</keyword>
<evidence type="ECO:0000256" key="4">
    <source>
        <dbReference type="PIRSR" id="PIRSR601559-51"/>
    </source>
</evidence>
<protein>
    <submittedName>
        <fullName evidence="6">Phosphotriesterase-related protein</fullName>
    </submittedName>
</protein>
<dbReference type="EMBL" id="JACHMY010000001">
    <property type="protein sequence ID" value="MBB5839062.1"/>
    <property type="molecule type" value="Genomic_DNA"/>
</dbReference>
<feature type="binding site" evidence="4">
    <location>
        <position position="249"/>
    </location>
    <ligand>
        <name>Zn(2+)</name>
        <dbReference type="ChEBI" id="CHEBI:29105"/>
        <label>1</label>
    </ligand>
</feature>
<accession>A0A7W9JBE2</accession>
<organism evidence="6 7">
    <name type="scientific">Kribbella italica</name>
    <dbReference type="NCBI Taxonomy" id="1540520"/>
    <lineage>
        <taxon>Bacteria</taxon>
        <taxon>Bacillati</taxon>
        <taxon>Actinomycetota</taxon>
        <taxon>Actinomycetes</taxon>
        <taxon>Propionibacteriales</taxon>
        <taxon>Kribbellaceae</taxon>
        <taxon>Kribbella</taxon>
    </lineage>
</organism>
<gene>
    <name evidence="6" type="ORF">HDA39_005796</name>
</gene>
<dbReference type="PANTHER" id="PTHR10819">
    <property type="entry name" value="PHOSPHOTRIESTERASE-RELATED"/>
    <property type="match status" value="1"/>
</dbReference>
<feature type="binding site" description="via carbamate group" evidence="4">
    <location>
        <position position="128"/>
    </location>
    <ligand>
        <name>Zn(2+)</name>
        <dbReference type="ChEBI" id="CHEBI:29105"/>
        <label>2</label>
    </ligand>
</feature>
<dbReference type="GO" id="GO:0008270">
    <property type="term" value="F:zinc ion binding"/>
    <property type="evidence" value="ECO:0007669"/>
    <property type="project" value="InterPro"/>
</dbReference>
<dbReference type="Gene3D" id="3.20.20.140">
    <property type="entry name" value="Metal-dependent hydrolases"/>
    <property type="match status" value="1"/>
</dbReference>
<dbReference type="PIRSF" id="PIRSF016839">
    <property type="entry name" value="PhP"/>
    <property type="match status" value="1"/>
</dbReference>
<feature type="binding site" description="via carbamate group" evidence="4">
    <location>
        <position position="128"/>
    </location>
    <ligand>
        <name>Zn(2+)</name>
        <dbReference type="ChEBI" id="CHEBI:29105"/>
        <label>1</label>
    </ligand>
</feature>
<dbReference type="Proteomes" id="UP000549971">
    <property type="component" value="Unassembled WGS sequence"/>
</dbReference>
<comment type="caution">
    <text evidence="6">The sequence shown here is derived from an EMBL/GenBank/DDBJ whole genome shotgun (WGS) entry which is preliminary data.</text>
</comment>
<dbReference type="SUPFAM" id="SSF51556">
    <property type="entry name" value="Metallo-dependent hydrolases"/>
    <property type="match status" value="1"/>
</dbReference>
<feature type="modified residue" description="N6-carboxylysine" evidence="3 5">
    <location>
        <position position="128"/>
    </location>
</feature>
<feature type="binding site" evidence="4">
    <location>
        <position position="22"/>
    </location>
    <ligand>
        <name>Zn(2+)</name>
        <dbReference type="ChEBI" id="CHEBI:29105"/>
        <label>1</label>
    </ligand>
</feature>
<dbReference type="Pfam" id="PF02126">
    <property type="entry name" value="PTE"/>
    <property type="match status" value="1"/>
</dbReference>
<feature type="binding site" evidence="4">
    <location>
        <position position="161"/>
    </location>
    <ligand>
        <name>Zn(2+)</name>
        <dbReference type="ChEBI" id="CHEBI:29105"/>
        <label>2</label>
    </ligand>
</feature>
<dbReference type="PANTHER" id="PTHR10819:SF3">
    <property type="entry name" value="PHOSPHOTRIESTERASE-RELATED PROTEIN"/>
    <property type="match status" value="1"/>
</dbReference>
<dbReference type="InterPro" id="IPR032466">
    <property type="entry name" value="Metal_Hydrolase"/>
</dbReference>
<keyword evidence="7" id="KW-1185">Reference proteome</keyword>